<feature type="compositionally biased region" description="Basic residues" evidence="2">
    <location>
        <begin position="502"/>
        <end position="516"/>
    </location>
</feature>
<dbReference type="Pfam" id="PF02493">
    <property type="entry name" value="MORN"/>
    <property type="match status" value="3"/>
</dbReference>
<gene>
    <name evidence="4" type="ORF">g.22862</name>
</gene>
<protein>
    <submittedName>
        <fullName evidence="4">Uncharacterized protein</fullName>
    </submittedName>
</protein>
<feature type="transmembrane region" description="Helical" evidence="3">
    <location>
        <begin position="120"/>
        <end position="142"/>
    </location>
</feature>
<feature type="transmembrane region" description="Helical" evidence="3">
    <location>
        <begin position="92"/>
        <end position="114"/>
    </location>
</feature>
<feature type="transmembrane region" description="Helical" evidence="3">
    <location>
        <begin position="279"/>
        <end position="297"/>
    </location>
</feature>
<evidence type="ECO:0000256" key="3">
    <source>
        <dbReference type="SAM" id="Phobius"/>
    </source>
</evidence>
<dbReference type="EMBL" id="GDKF01002525">
    <property type="protein sequence ID" value="JAT76097.1"/>
    <property type="molecule type" value="Transcribed_RNA"/>
</dbReference>
<feature type="region of interest" description="Disordered" evidence="2">
    <location>
        <begin position="479"/>
        <end position="516"/>
    </location>
</feature>
<dbReference type="PANTHER" id="PTHR43215:SF14">
    <property type="entry name" value="RADIAL SPOKE HEAD 1 HOMOLOG"/>
    <property type="match status" value="1"/>
</dbReference>
<evidence type="ECO:0000313" key="4">
    <source>
        <dbReference type="EMBL" id="JAT76097.1"/>
    </source>
</evidence>
<sequence>MEGLRTLLGSIAVGPAVGLVLRRTSLLEDQDVQVALRFVSQITLPSLILHTLGGPLPPYPWVPTLSLYLGTKAIIAVLAFATHAHQPLRQRFASVALCLPTGPVLLAIPLLGLLAGPPALAVGLTLAALDAVLLRTLGFAALSRAGNALPEALYHDDGGKYRGELSGALKDGFGVYRYASGAQYQGEWRDNVKSGRGIYRYKSGAAYAGEWQAGVPEGRGIRTSASGKAQSGIWKGGKLSQRTEPEECALAVATAAQAASAAKKVEVGGFSPGAALRSLLSTPALLAVGVVGAFWLAGKPLSPSVVSAAGRLATFQAPLALIVLGLTLGDGGVKRGARAPAPAQAPDLVKLTALRTLPWFAVGALACLRWNEQAAGIVGPLLLVGMSGPPQELLAFCRRLRTEEGMAAGLIRAGSLLAVPLLAGTALACRLLPAGSLAWGLLAAAGLGGLAAALASNALRVPGTQRQPPERIRMVFAPGNRASPGPGQEGPVAAASWSQGSTRRHHGTPTARRRQRLALPGVLRGRLRYNAPNRLTLESHSFSVRSL</sequence>
<feature type="transmembrane region" description="Helical" evidence="3">
    <location>
        <begin position="309"/>
        <end position="328"/>
    </location>
</feature>
<keyword evidence="3" id="KW-0812">Transmembrane</keyword>
<proteinExistence type="predicted"/>
<keyword evidence="1" id="KW-0677">Repeat</keyword>
<accession>A0A1D2AA75</accession>
<evidence type="ECO:0000256" key="1">
    <source>
        <dbReference type="ARBA" id="ARBA00022737"/>
    </source>
</evidence>
<dbReference type="SUPFAM" id="SSF82185">
    <property type="entry name" value="Histone H3 K4-specific methyltransferase SET7/9 N-terminal domain"/>
    <property type="match status" value="1"/>
</dbReference>
<dbReference type="AlphaFoldDB" id="A0A1D2AA75"/>
<organism evidence="4">
    <name type="scientific">Auxenochlorella protothecoides</name>
    <name type="common">Green microalga</name>
    <name type="synonym">Chlorella protothecoides</name>
    <dbReference type="NCBI Taxonomy" id="3075"/>
    <lineage>
        <taxon>Eukaryota</taxon>
        <taxon>Viridiplantae</taxon>
        <taxon>Chlorophyta</taxon>
        <taxon>core chlorophytes</taxon>
        <taxon>Trebouxiophyceae</taxon>
        <taxon>Chlorellales</taxon>
        <taxon>Chlorellaceae</taxon>
        <taxon>Auxenochlorella</taxon>
    </lineage>
</organism>
<evidence type="ECO:0000256" key="2">
    <source>
        <dbReference type="SAM" id="MobiDB-lite"/>
    </source>
</evidence>
<name>A0A1D2AA75_AUXPR</name>
<keyword evidence="3" id="KW-0472">Membrane</keyword>
<feature type="transmembrane region" description="Helical" evidence="3">
    <location>
        <begin position="59"/>
        <end position="80"/>
    </location>
</feature>
<dbReference type="GO" id="GO:0016020">
    <property type="term" value="C:membrane"/>
    <property type="evidence" value="ECO:0007669"/>
    <property type="project" value="UniProtKB-ARBA"/>
</dbReference>
<dbReference type="PANTHER" id="PTHR43215">
    <property type="entry name" value="RADIAL SPOKE HEAD 1 HOMOLOG"/>
    <property type="match status" value="1"/>
</dbReference>
<dbReference type="Gene3D" id="2.20.110.10">
    <property type="entry name" value="Histone H3 K4-specific methyltransferase SET7/9 N-terminal domain"/>
    <property type="match status" value="1"/>
</dbReference>
<dbReference type="SMART" id="SM00698">
    <property type="entry name" value="MORN"/>
    <property type="match status" value="3"/>
</dbReference>
<dbReference type="InterPro" id="IPR003409">
    <property type="entry name" value="MORN"/>
</dbReference>
<feature type="transmembrane region" description="Helical" evidence="3">
    <location>
        <begin position="409"/>
        <end position="433"/>
    </location>
</feature>
<keyword evidence="3" id="KW-1133">Transmembrane helix</keyword>
<reference evidence="4" key="1">
    <citation type="submission" date="2015-08" db="EMBL/GenBank/DDBJ databases">
        <authorList>
            <person name="Babu N.S."/>
            <person name="Beckwith C.J."/>
            <person name="Beseler K.G."/>
            <person name="Brison A."/>
            <person name="Carone J.V."/>
            <person name="Caskin T.P."/>
            <person name="Diamond M."/>
            <person name="Durham M.E."/>
            <person name="Foxe J.M."/>
            <person name="Go M."/>
            <person name="Henderson B.A."/>
            <person name="Jones I.B."/>
            <person name="McGettigan J.A."/>
            <person name="Micheletti S.J."/>
            <person name="Nasrallah M.E."/>
            <person name="Ortiz D."/>
            <person name="Piller C.R."/>
            <person name="Privatt S.R."/>
            <person name="Schneider S.L."/>
            <person name="Sharp S."/>
            <person name="Smith T.C."/>
            <person name="Stanton J.D."/>
            <person name="Ullery H.E."/>
            <person name="Wilson R.J."/>
            <person name="Serrano M.G."/>
            <person name="Buck G."/>
            <person name="Lee V."/>
            <person name="Wang Y."/>
            <person name="Carvalho R."/>
            <person name="Voegtly L."/>
            <person name="Shi R."/>
            <person name="Duckworth R."/>
            <person name="Johnson A."/>
            <person name="Loviza R."/>
            <person name="Walstead R."/>
            <person name="Shah Z."/>
            <person name="Kiflezghi M."/>
            <person name="Wade K."/>
            <person name="Ball S.L."/>
            <person name="Bradley K.W."/>
            <person name="Asai D.J."/>
            <person name="Bowman C.A."/>
            <person name="Russell D.A."/>
            <person name="Pope W.H."/>
            <person name="Jacobs-Sera D."/>
            <person name="Hendrix R.W."/>
            <person name="Hatfull G.F."/>
        </authorList>
    </citation>
    <scope>NUCLEOTIDE SEQUENCE</scope>
</reference>
<feature type="transmembrane region" description="Helical" evidence="3">
    <location>
        <begin position="439"/>
        <end position="459"/>
    </location>
</feature>